<evidence type="ECO:0000313" key="1">
    <source>
        <dbReference type="EMBL" id="MPC81218.1"/>
    </source>
</evidence>
<organism evidence="1 2">
    <name type="scientific">Portunus trituberculatus</name>
    <name type="common">Swimming crab</name>
    <name type="synonym">Neptunus trituberculatus</name>
    <dbReference type="NCBI Taxonomy" id="210409"/>
    <lineage>
        <taxon>Eukaryota</taxon>
        <taxon>Metazoa</taxon>
        <taxon>Ecdysozoa</taxon>
        <taxon>Arthropoda</taxon>
        <taxon>Crustacea</taxon>
        <taxon>Multicrustacea</taxon>
        <taxon>Malacostraca</taxon>
        <taxon>Eumalacostraca</taxon>
        <taxon>Eucarida</taxon>
        <taxon>Decapoda</taxon>
        <taxon>Pleocyemata</taxon>
        <taxon>Brachyura</taxon>
        <taxon>Eubrachyura</taxon>
        <taxon>Portunoidea</taxon>
        <taxon>Portunidae</taxon>
        <taxon>Portuninae</taxon>
        <taxon>Portunus</taxon>
    </lineage>
</organism>
<sequence length="18" mass="2169">MEAILWQEVALRLLKNLQ</sequence>
<evidence type="ECO:0000313" key="2">
    <source>
        <dbReference type="Proteomes" id="UP000324222"/>
    </source>
</evidence>
<protein>
    <submittedName>
        <fullName evidence="1">Uncharacterized protein</fullName>
    </submittedName>
</protein>
<gene>
    <name evidence="1" type="ORF">E2C01_075825</name>
</gene>
<keyword evidence="2" id="KW-1185">Reference proteome</keyword>
<accession>A0A5B7IK64</accession>
<comment type="caution">
    <text evidence="1">The sequence shown here is derived from an EMBL/GenBank/DDBJ whole genome shotgun (WGS) entry which is preliminary data.</text>
</comment>
<dbReference type="Proteomes" id="UP000324222">
    <property type="component" value="Unassembled WGS sequence"/>
</dbReference>
<dbReference type="AlphaFoldDB" id="A0A5B7IK64"/>
<name>A0A5B7IK64_PORTR</name>
<reference evidence="1 2" key="1">
    <citation type="submission" date="2019-05" db="EMBL/GenBank/DDBJ databases">
        <title>Another draft genome of Portunus trituberculatus and its Hox gene families provides insights of decapod evolution.</title>
        <authorList>
            <person name="Jeong J.-H."/>
            <person name="Song I."/>
            <person name="Kim S."/>
            <person name="Choi T."/>
            <person name="Kim D."/>
            <person name="Ryu S."/>
            <person name="Kim W."/>
        </authorList>
    </citation>
    <scope>NUCLEOTIDE SEQUENCE [LARGE SCALE GENOMIC DNA]</scope>
    <source>
        <tissue evidence="1">Muscle</tissue>
    </source>
</reference>
<proteinExistence type="predicted"/>
<dbReference type="EMBL" id="VSRR010056305">
    <property type="protein sequence ID" value="MPC81218.1"/>
    <property type="molecule type" value="Genomic_DNA"/>
</dbReference>